<gene>
    <name evidence="2" type="ORF">CH376_03745</name>
    <name evidence="1" type="ORF">CH380_05825</name>
</gene>
<evidence type="ECO:0000313" key="2">
    <source>
        <dbReference type="EMBL" id="PJZ63382.1"/>
    </source>
</evidence>
<evidence type="ECO:0000313" key="3">
    <source>
        <dbReference type="Proteomes" id="UP000232149"/>
    </source>
</evidence>
<evidence type="ECO:0000313" key="1">
    <source>
        <dbReference type="EMBL" id="PJZ54259.1"/>
    </source>
</evidence>
<comment type="caution">
    <text evidence="1">The sequence shown here is derived from an EMBL/GenBank/DDBJ whole genome shotgun (WGS) entry which is preliminary data.</text>
</comment>
<dbReference type="CDD" id="cd01040">
    <property type="entry name" value="Mb-like"/>
    <property type="match status" value="1"/>
</dbReference>
<name>A0A2M9YRY0_9LEPT</name>
<evidence type="ECO:0000313" key="4">
    <source>
        <dbReference type="Proteomes" id="UP000232188"/>
    </source>
</evidence>
<dbReference type="Gene3D" id="1.10.490.10">
    <property type="entry name" value="Globins"/>
    <property type="match status" value="1"/>
</dbReference>
<dbReference type="RefSeq" id="WP_100785031.1">
    <property type="nucleotide sequence ID" value="NZ_NPDU01000006.1"/>
</dbReference>
<sequence length="139" mass="16225">MNPLTKNQAQSLNESFELINLDKVKFAELIFAFLKFNHPKYENIFTVLKIDDVRSFMGSAREVVTSSSHDFLFTKAIRNFGSECLKICGRPEDILHLEKAWIFGLAEWLGPWHTPEIEETWSEVFNITYLSFTETLQWS</sequence>
<proteinExistence type="predicted"/>
<dbReference type="Proteomes" id="UP000232149">
    <property type="component" value="Unassembled WGS sequence"/>
</dbReference>
<dbReference type="InterPro" id="IPR044399">
    <property type="entry name" value="Mb-like_M"/>
</dbReference>
<reference evidence="3 4" key="1">
    <citation type="submission" date="2017-07" db="EMBL/GenBank/DDBJ databases">
        <title>Leptospira spp. isolated from tropical soils.</title>
        <authorList>
            <person name="Thibeaux R."/>
            <person name="Iraola G."/>
            <person name="Ferres I."/>
            <person name="Bierque E."/>
            <person name="Girault D."/>
            <person name="Soupe-Gilbert M.-E."/>
            <person name="Picardeau M."/>
            <person name="Goarant C."/>
        </authorList>
    </citation>
    <scope>NUCLEOTIDE SEQUENCE [LARGE SCALE GENOMIC DNA]</scope>
    <source>
        <strain evidence="1 4">FH2-B-C1</strain>
        <strain evidence="2 3">FH2-B-D1</strain>
    </source>
</reference>
<dbReference type="OrthoDB" id="336967at2"/>
<protein>
    <submittedName>
        <fullName evidence="1">Globin</fullName>
    </submittedName>
</protein>
<dbReference type="Proteomes" id="UP000232188">
    <property type="component" value="Unassembled WGS sequence"/>
</dbReference>
<dbReference type="InterPro" id="IPR012292">
    <property type="entry name" value="Globin/Proto"/>
</dbReference>
<dbReference type="AlphaFoldDB" id="A0A2M9YRY0"/>
<dbReference type="EMBL" id="NPDU01000006">
    <property type="protein sequence ID" value="PJZ63382.1"/>
    <property type="molecule type" value="Genomic_DNA"/>
</dbReference>
<dbReference type="SUPFAM" id="SSF46458">
    <property type="entry name" value="Globin-like"/>
    <property type="match status" value="1"/>
</dbReference>
<accession>A0A2M9YRY0</accession>
<dbReference type="GO" id="GO:0019825">
    <property type="term" value="F:oxygen binding"/>
    <property type="evidence" value="ECO:0007669"/>
    <property type="project" value="InterPro"/>
</dbReference>
<organism evidence="1 4">
    <name type="scientific">Leptospira adleri</name>
    <dbReference type="NCBI Taxonomy" id="2023186"/>
    <lineage>
        <taxon>Bacteria</taxon>
        <taxon>Pseudomonadati</taxon>
        <taxon>Spirochaetota</taxon>
        <taxon>Spirochaetia</taxon>
        <taxon>Leptospirales</taxon>
        <taxon>Leptospiraceae</taxon>
        <taxon>Leptospira</taxon>
    </lineage>
</organism>
<keyword evidence="3" id="KW-1185">Reference proteome</keyword>
<dbReference type="InterPro" id="IPR009050">
    <property type="entry name" value="Globin-like_sf"/>
</dbReference>
<dbReference type="GO" id="GO:0020037">
    <property type="term" value="F:heme binding"/>
    <property type="evidence" value="ECO:0007669"/>
    <property type="project" value="InterPro"/>
</dbReference>
<dbReference type="EMBL" id="NPDV01000004">
    <property type="protein sequence ID" value="PJZ54259.1"/>
    <property type="molecule type" value="Genomic_DNA"/>
</dbReference>